<feature type="region of interest" description="Disordered" evidence="1">
    <location>
        <begin position="42"/>
        <end position="75"/>
    </location>
</feature>
<feature type="compositionally biased region" description="Polar residues" evidence="1">
    <location>
        <begin position="42"/>
        <end position="56"/>
    </location>
</feature>
<name>A0ABU6T8L0_9FABA</name>
<proteinExistence type="predicted"/>
<accession>A0ABU6T8L0</accession>
<dbReference type="Proteomes" id="UP001341840">
    <property type="component" value="Unassembled WGS sequence"/>
</dbReference>
<reference evidence="2 3" key="1">
    <citation type="journal article" date="2023" name="Plants (Basel)">
        <title>Bridging the Gap: Combining Genomics and Transcriptomics Approaches to Understand Stylosanthes scabra, an Orphan Legume from the Brazilian Caatinga.</title>
        <authorList>
            <person name="Ferreira-Neto J.R.C."/>
            <person name="da Silva M.D."/>
            <person name="Binneck E."/>
            <person name="de Melo N.F."/>
            <person name="da Silva R.H."/>
            <person name="de Melo A.L.T.M."/>
            <person name="Pandolfi V."/>
            <person name="Bustamante F.O."/>
            <person name="Brasileiro-Vidal A.C."/>
            <person name="Benko-Iseppon A.M."/>
        </authorList>
    </citation>
    <scope>NUCLEOTIDE SEQUENCE [LARGE SCALE GENOMIC DNA]</scope>
    <source>
        <tissue evidence="2">Leaves</tissue>
    </source>
</reference>
<evidence type="ECO:0000313" key="3">
    <source>
        <dbReference type="Proteomes" id="UP001341840"/>
    </source>
</evidence>
<evidence type="ECO:0000313" key="2">
    <source>
        <dbReference type="EMBL" id="MED6144865.1"/>
    </source>
</evidence>
<evidence type="ECO:0000256" key="1">
    <source>
        <dbReference type="SAM" id="MobiDB-lite"/>
    </source>
</evidence>
<keyword evidence="3" id="KW-1185">Reference proteome</keyword>
<gene>
    <name evidence="2" type="ORF">PIB30_019485</name>
</gene>
<protein>
    <submittedName>
        <fullName evidence="2">Uncharacterized protein</fullName>
    </submittedName>
</protein>
<comment type="caution">
    <text evidence="2">The sequence shown here is derived from an EMBL/GenBank/DDBJ whole genome shotgun (WGS) entry which is preliminary data.</text>
</comment>
<organism evidence="2 3">
    <name type="scientific">Stylosanthes scabra</name>
    <dbReference type="NCBI Taxonomy" id="79078"/>
    <lineage>
        <taxon>Eukaryota</taxon>
        <taxon>Viridiplantae</taxon>
        <taxon>Streptophyta</taxon>
        <taxon>Embryophyta</taxon>
        <taxon>Tracheophyta</taxon>
        <taxon>Spermatophyta</taxon>
        <taxon>Magnoliopsida</taxon>
        <taxon>eudicotyledons</taxon>
        <taxon>Gunneridae</taxon>
        <taxon>Pentapetalae</taxon>
        <taxon>rosids</taxon>
        <taxon>fabids</taxon>
        <taxon>Fabales</taxon>
        <taxon>Fabaceae</taxon>
        <taxon>Papilionoideae</taxon>
        <taxon>50 kb inversion clade</taxon>
        <taxon>dalbergioids sensu lato</taxon>
        <taxon>Dalbergieae</taxon>
        <taxon>Pterocarpus clade</taxon>
        <taxon>Stylosanthes</taxon>
    </lineage>
</organism>
<dbReference type="EMBL" id="JASCZI010090681">
    <property type="protein sequence ID" value="MED6144865.1"/>
    <property type="molecule type" value="Genomic_DNA"/>
</dbReference>
<sequence>MDKVTLVSLANSIEQLSRQVQTLVQCWKDNHSSPSKVFKVFGSNSNSPNAQDSMTRNEVLKGSPEKLNTDSTIAKSGPRDIINPVDLLGLELPKCVPMHFKPTAAMGLGYDEVAIAAFLYENTLMYNDEEELVLSYGTRAHRDVFRSLLPDRKIQDEDSQRTREDPSCMSLFCKVMCMGKDACFKRATYLEDVLDPLNRYYDCETAPTFSTIGYDFVELEGTSKLKDGSNDAGVWVATWMMTCVEASNFDIKVDEVNRGGLTCAEGS</sequence>